<dbReference type="AlphaFoldDB" id="X1N2X4"/>
<organism evidence="2">
    <name type="scientific">marine sediment metagenome</name>
    <dbReference type="NCBI Taxonomy" id="412755"/>
    <lineage>
        <taxon>unclassified sequences</taxon>
        <taxon>metagenomes</taxon>
        <taxon>ecological metagenomes</taxon>
    </lineage>
</organism>
<proteinExistence type="predicted"/>
<protein>
    <submittedName>
        <fullName evidence="2">Uncharacterized protein</fullName>
    </submittedName>
</protein>
<comment type="caution">
    <text evidence="2">The sequence shown here is derived from an EMBL/GenBank/DDBJ whole genome shotgun (WGS) entry which is preliminary data.</text>
</comment>
<dbReference type="EMBL" id="BARV01018580">
    <property type="protein sequence ID" value="GAI21210.1"/>
    <property type="molecule type" value="Genomic_DNA"/>
</dbReference>
<feature type="region of interest" description="Disordered" evidence="1">
    <location>
        <begin position="15"/>
        <end position="43"/>
    </location>
</feature>
<accession>X1N2X4</accession>
<feature type="non-terminal residue" evidence="2">
    <location>
        <position position="1"/>
    </location>
</feature>
<name>X1N2X4_9ZZZZ</name>
<evidence type="ECO:0000256" key="1">
    <source>
        <dbReference type="SAM" id="MobiDB-lite"/>
    </source>
</evidence>
<gene>
    <name evidence="2" type="ORF">S06H3_31382</name>
</gene>
<evidence type="ECO:0000313" key="2">
    <source>
        <dbReference type="EMBL" id="GAI21210.1"/>
    </source>
</evidence>
<reference evidence="2" key="1">
    <citation type="journal article" date="2014" name="Front. Microbiol.">
        <title>High frequency of phylogenetically diverse reductive dehalogenase-homologous genes in deep subseafloor sedimentary metagenomes.</title>
        <authorList>
            <person name="Kawai M."/>
            <person name="Futagami T."/>
            <person name="Toyoda A."/>
            <person name="Takaki Y."/>
            <person name="Nishi S."/>
            <person name="Hori S."/>
            <person name="Arai W."/>
            <person name="Tsubouchi T."/>
            <person name="Morono Y."/>
            <person name="Uchiyama I."/>
            <person name="Ito T."/>
            <person name="Fujiyama A."/>
            <person name="Inagaki F."/>
            <person name="Takami H."/>
        </authorList>
    </citation>
    <scope>NUCLEOTIDE SEQUENCE</scope>
    <source>
        <strain evidence="2">Expedition CK06-06</strain>
    </source>
</reference>
<sequence length="43" mass="4654">PADVCVASSWEHRAEGKAKQLSYPDTPAAPPSKKKNPAQLTMF</sequence>